<comment type="caution">
    <text evidence="1">The sequence shown here is derived from an EMBL/GenBank/DDBJ whole genome shotgun (WGS) entry which is preliminary data.</text>
</comment>
<name>A0ABR2JJK4_9EUKA</name>
<accession>A0ABR2JJK4</accession>
<evidence type="ECO:0000313" key="1">
    <source>
        <dbReference type="EMBL" id="KAK8878045.1"/>
    </source>
</evidence>
<sequence>MAEEEQKFDEATLNEKRNEFKAKMEAYKNEFYKNYQKPKGSINQRFTAQDLISNELNILSNKNRDKLEDTTTVYNDKLIQTNLDNIPGEQVLFQPELQGLSKVYTLVSSEAIAQLNKRASFLKQTQETKMAEGVFTGKNFAKEIDSLLEASKKQVSATQTVIDINRDAGFKLLVTIAEFFDTGLNGSARNVFDSLSEIPTNNVALQSSIIYAHSNNNHKKNVRFLVRFVYVMLVNLQCSNLIRTLNMDNDFLRTHYFFDAPIRDPVIAEIIASRIEQIECFQIEGDVNEKRSKDFTPPVEGKLFAKRVEETVDQYLNSMRLWLLEDVNIGRGQLNQLHLPQLVVIFNLFAQTFLTQETGEVASIGSLWDVFKNISQAEISGSKFQKFKNILKMKEVTASLNTTTRTWHALVEIYNAKILPDIPVWGSSSKGVRSVKNPVYAHDAETCRLVSNGLKPFYYPNISVDYDELMEYVE</sequence>
<keyword evidence="2" id="KW-1185">Reference proteome</keyword>
<gene>
    <name evidence="1" type="ORF">M9Y10_004808</name>
</gene>
<dbReference type="Proteomes" id="UP001470230">
    <property type="component" value="Unassembled WGS sequence"/>
</dbReference>
<proteinExistence type="predicted"/>
<reference evidence="1 2" key="1">
    <citation type="submission" date="2024-04" db="EMBL/GenBank/DDBJ databases">
        <title>Tritrichomonas musculus Genome.</title>
        <authorList>
            <person name="Alves-Ferreira E."/>
            <person name="Grigg M."/>
            <person name="Lorenzi H."/>
            <person name="Galac M."/>
        </authorList>
    </citation>
    <scope>NUCLEOTIDE SEQUENCE [LARGE SCALE GENOMIC DNA]</scope>
    <source>
        <strain evidence="1 2">EAF2021</strain>
    </source>
</reference>
<protein>
    <submittedName>
        <fullName evidence="1">Uncharacterized protein</fullName>
    </submittedName>
</protein>
<dbReference type="EMBL" id="JAPFFF010000011">
    <property type="protein sequence ID" value="KAK8878045.1"/>
    <property type="molecule type" value="Genomic_DNA"/>
</dbReference>
<evidence type="ECO:0000313" key="2">
    <source>
        <dbReference type="Proteomes" id="UP001470230"/>
    </source>
</evidence>
<organism evidence="1 2">
    <name type="scientific">Tritrichomonas musculus</name>
    <dbReference type="NCBI Taxonomy" id="1915356"/>
    <lineage>
        <taxon>Eukaryota</taxon>
        <taxon>Metamonada</taxon>
        <taxon>Parabasalia</taxon>
        <taxon>Tritrichomonadida</taxon>
        <taxon>Tritrichomonadidae</taxon>
        <taxon>Tritrichomonas</taxon>
    </lineage>
</organism>